<evidence type="ECO:0000313" key="1">
    <source>
        <dbReference type="EMBL" id="ATZ48652.1"/>
    </source>
</evidence>
<reference evidence="1 2" key="3">
    <citation type="journal article" date="2017" name="Mol. Plant Pathol.">
        <title>A gapless genome sequence of the fungus Botrytis cinerea.</title>
        <authorList>
            <person name="Van Kan J.A."/>
            <person name="Stassen J.H."/>
            <person name="Mosbach A."/>
            <person name="Van Der Lee T.A."/>
            <person name="Faino L."/>
            <person name="Farmer A.D."/>
            <person name="Papasotiriou D.G."/>
            <person name="Zhou S."/>
            <person name="Seidl M.F."/>
            <person name="Cottam E."/>
            <person name="Edel D."/>
            <person name="Hahn M."/>
            <person name="Schwartz D.C."/>
            <person name="Dietrich R.A."/>
            <person name="Widdison S."/>
            <person name="Scalliet G."/>
        </authorList>
    </citation>
    <scope>NUCLEOTIDE SEQUENCE [LARGE SCALE GENOMIC DNA]</scope>
    <source>
        <strain evidence="1 2">B05.10</strain>
    </source>
</reference>
<reference evidence="1 2" key="2">
    <citation type="journal article" date="2012" name="Eukaryot. Cell">
        <title>Genome update of Botrytis cinerea strains B05.10 and T4.</title>
        <authorList>
            <person name="Staats M."/>
            <person name="van Kan J.A."/>
        </authorList>
    </citation>
    <scope>NUCLEOTIDE SEQUENCE [LARGE SCALE GENOMIC DNA]</scope>
    <source>
        <strain evidence="1 2">B05.10</strain>
    </source>
</reference>
<dbReference type="VEuPathDB" id="FungiDB:Bcin03g08420"/>
<evidence type="ECO:0000313" key="2">
    <source>
        <dbReference type="Proteomes" id="UP000001798"/>
    </source>
</evidence>
<dbReference type="AlphaFoldDB" id="A0A384JDT8"/>
<dbReference type="OrthoDB" id="3555692at2759"/>
<reference evidence="1 2" key="1">
    <citation type="journal article" date="2011" name="PLoS Genet.">
        <title>Genomic analysis of the necrotrophic fungal pathogens Sclerotinia sclerotiorum and Botrytis cinerea.</title>
        <authorList>
            <person name="Amselem J."/>
            <person name="Cuomo C.A."/>
            <person name="van Kan J.A."/>
            <person name="Viaud M."/>
            <person name="Benito E.P."/>
            <person name="Couloux A."/>
            <person name="Coutinho P.M."/>
            <person name="de Vries R.P."/>
            <person name="Dyer P.S."/>
            <person name="Fillinger S."/>
            <person name="Fournier E."/>
            <person name="Gout L."/>
            <person name="Hahn M."/>
            <person name="Kohn L."/>
            <person name="Lapalu N."/>
            <person name="Plummer K.M."/>
            <person name="Pradier J.M."/>
            <person name="Quevillon E."/>
            <person name="Sharon A."/>
            <person name="Simon A."/>
            <person name="ten Have A."/>
            <person name="Tudzynski B."/>
            <person name="Tudzynski P."/>
            <person name="Wincker P."/>
            <person name="Andrew M."/>
            <person name="Anthouard V."/>
            <person name="Beever R.E."/>
            <person name="Beffa R."/>
            <person name="Benoit I."/>
            <person name="Bouzid O."/>
            <person name="Brault B."/>
            <person name="Chen Z."/>
            <person name="Choquer M."/>
            <person name="Collemare J."/>
            <person name="Cotton P."/>
            <person name="Danchin E.G."/>
            <person name="Da Silva C."/>
            <person name="Gautier A."/>
            <person name="Giraud C."/>
            <person name="Giraud T."/>
            <person name="Gonzalez C."/>
            <person name="Grossetete S."/>
            <person name="Guldener U."/>
            <person name="Henrissat B."/>
            <person name="Howlett B.J."/>
            <person name="Kodira C."/>
            <person name="Kretschmer M."/>
            <person name="Lappartient A."/>
            <person name="Leroch M."/>
            <person name="Levis C."/>
            <person name="Mauceli E."/>
            <person name="Neuveglise C."/>
            <person name="Oeser B."/>
            <person name="Pearson M."/>
            <person name="Poulain J."/>
            <person name="Poussereau N."/>
            <person name="Quesneville H."/>
            <person name="Rascle C."/>
            <person name="Schumacher J."/>
            <person name="Segurens B."/>
            <person name="Sexton A."/>
            <person name="Silva E."/>
            <person name="Sirven C."/>
            <person name="Soanes D.M."/>
            <person name="Talbot N.J."/>
            <person name="Templeton M."/>
            <person name="Yandava C."/>
            <person name="Yarden O."/>
            <person name="Zeng Q."/>
            <person name="Rollins J.A."/>
            <person name="Lebrun M.H."/>
            <person name="Dickman M."/>
        </authorList>
    </citation>
    <scope>NUCLEOTIDE SEQUENCE [LARGE SCALE GENOMIC DNA]</scope>
    <source>
        <strain evidence="1 2">B05.10</strain>
    </source>
</reference>
<organism evidence="1 2">
    <name type="scientific">Botryotinia fuckeliana (strain B05.10)</name>
    <name type="common">Noble rot fungus</name>
    <name type="synonym">Botrytis cinerea</name>
    <dbReference type="NCBI Taxonomy" id="332648"/>
    <lineage>
        <taxon>Eukaryota</taxon>
        <taxon>Fungi</taxon>
        <taxon>Dikarya</taxon>
        <taxon>Ascomycota</taxon>
        <taxon>Pezizomycotina</taxon>
        <taxon>Leotiomycetes</taxon>
        <taxon>Helotiales</taxon>
        <taxon>Sclerotiniaceae</taxon>
        <taxon>Botrytis</taxon>
    </lineage>
</organism>
<dbReference type="KEGG" id="bfu:BCIN_03g08420"/>
<keyword evidence="2" id="KW-1185">Reference proteome</keyword>
<dbReference type="GeneID" id="36394062"/>
<protein>
    <submittedName>
        <fullName evidence="1">Uncharacterized protein</fullName>
    </submittedName>
</protein>
<accession>A0A384JDT8</accession>
<name>A0A384JDT8_BOTFB</name>
<gene>
    <name evidence="1" type="ORF">BCIN_03g08420</name>
</gene>
<sequence length="263" mass="28967">MNAKTEQLKIDADSIPWKYTSLDGTKFFGQLRWLPHGYEQHVDLLLKLNFLLVRNFPDGPYSHVREPDATIYNYAVANVAVGPPISQVAYPPKVFHSLLKTQYESLVGNQAPLLAPKRILSAKLPSQQIQKRSCLTRVLDLVNVYYPHDFTRVLSSQGSEGYTQITKEATPSHSLQSVPIEGFASGPGVISGDFSLESIGVDTPQSPEDSTIIKQQEFQHYAIQMASSGKLDSGPKIKQDPPHVAIQLSSPGAFGSGLDLTKY</sequence>
<proteinExistence type="predicted"/>
<dbReference type="RefSeq" id="XP_024547984.1">
    <property type="nucleotide sequence ID" value="XM_024692209.1"/>
</dbReference>
<dbReference type="EMBL" id="CP009807">
    <property type="protein sequence ID" value="ATZ48652.1"/>
    <property type="molecule type" value="Genomic_DNA"/>
</dbReference>
<dbReference type="Proteomes" id="UP000001798">
    <property type="component" value="Chromosome 3"/>
</dbReference>